<feature type="region of interest" description="Disordered" evidence="1">
    <location>
        <begin position="157"/>
        <end position="244"/>
    </location>
</feature>
<sequence length="244" mass="27891">ESQRISSLILHLDSCNTRYSFWNYSTIPTKCWVSMGKANRGKKSKNNGRSKYKLLSTEPNQFGDFSITTPKRKRMLPIKRRSDKDKADEGEEKHHTKGNGKDIGKGYLKFNDKGKKGSGKNIDVKKFGRVNEKVKNKHNYSKGLVFSQRKEVCTSYNMDKRDPPKELGKKTFPWAKQSNTPTSKARKYQGKTTGNLSIRMNKGRKDVQNKNSKVLLKGSSISNRQHGKSTSGWSKKIIKQRVSR</sequence>
<feature type="non-terminal residue" evidence="2">
    <location>
        <position position="1"/>
    </location>
</feature>
<feature type="compositionally biased region" description="Polar residues" evidence="1">
    <location>
        <begin position="219"/>
        <end position="233"/>
    </location>
</feature>
<protein>
    <submittedName>
        <fullName evidence="2">Uncharacterized protein</fullName>
    </submittedName>
</protein>
<reference evidence="2" key="1">
    <citation type="submission" date="2015-04" db="EMBL/GenBank/DDBJ databases">
        <title>The genome sequence of the plant pathogenic Rhizarian Plasmodiophora brassicae reveals insights in its biotrophic life cycle and the origin of chitin synthesis.</title>
        <authorList>
            <person name="Schwelm A."/>
            <person name="Fogelqvist J."/>
            <person name="Knaust A."/>
            <person name="Julke S."/>
            <person name="Lilja T."/>
            <person name="Dhandapani V."/>
            <person name="Bonilla-Rosso G."/>
            <person name="Karlsson M."/>
            <person name="Shevchenko A."/>
            <person name="Choi S.R."/>
            <person name="Kim H.G."/>
            <person name="Park J.Y."/>
            <person name="Lim Y.P."/>
            <person name="Ludwig-Muller J."/>
            <person name="Dixelius C."/>
        </authorList>
    </citation>
    <scope>NUCLEOTIDE SEQUENCE</scope>
    <source>
        <tissue evidence="2">Potato root galls</tissue>
    </source>
</reference>
<evidence type="ECO:0000313" key="2">
    <source>
        <dbReference type="EMBL" id="CRZ10572.1"/>
    </source>
</evidence>
<evidence type="ECO:0000256" key="1">
    <source>
        <dbReference type="SAM" id="MobiDB-lite"/>
    </source>
</evidence>
<organism evidence="2">
    <name type="scientific">Spongospora subterranea</name>
    <dbReference type="NCBI Taxonomy" id="70186"/>
    <lineage>
        <taxon>Eukaryota</taxon>
        <taxon>Sar</taxon>
        <taxon>Rhizaria</taxon>
        <taxon>Endomyxa</taxon>
        <taxon>Phytomyxea</taxon>
        <taxon>Plasmodiophorida</taxon>
        <taxon>Plasmodiophoridae</taxon>
        <taxon>Spongospora</taxon>
    </lineage>
</organism>
<accession>A0A0H5RA67</accession>
<feature type="compositionally biased region" description="Basic residues" evidence="1">
    <location>
        <begin position="70"/>
        <end position="79"/>
    </location>
</feature>
<dbReference type="EMBL" id="HACM01010130">
    <property type="protein sequence ID" value="CRZ10572.1"/>
    <property type="molecule type" value="Transcribed_RNA"/>
</dbReference>
<feature type="compositionally biased region" description="Basic and acidic residues" evidence="1">
    <location>
        <begin position="80"/>
        <end position="115"/>
    </location>
</feature>
<dbReference type="AlphaFoldDB" id="A0A0H5RA67"/>
<feature type="region of interest" description="Disordered" evidence="1">
    <location>
        <begin position="63"/>
        <end position="121"/>
    </location>
</feature>
<proteinExistence type="predicted"/>
<feature type="compositionally biased region" description="Basic and acidic residues" evidence="1">
    <location>
        <begin position="157"/>
        <end position="169"/>
    </location>
</feature>
<name>A0A0H5RA67_9EUKA</name>